<dbReference type="Gene3D" id="3.30.530.20">
    <property type="match status" value="1"/>
</dbReference>
<dbReference type="SUPFAM" id="SSF55961">
    <property type="entry name" value="Bet v1-like"/>
    <property type="match status" value="1"/>
</dbReference>
<gene>
    <name evidence="1" type="ORF">ACFPTO_20350</name>
</gene>
<dbReference type="Pfam" id="PF10604">
    <property type="entry name" value="Polyketide_cyc2"/>
    <property type="match status" value="1"/>
</dbReference>
<reference evidence="2" key="1">
    <citation type="journal article" date="2019" name="Int. J. Syst. Evol. Microbiol.">
        <title>The Global Catalogue of Microorganisms (GCM) 10K type strain sequencing project: providing services to taxonomists for standard genome sequencing and annotation.</title>
        <authorList>
            <consortium name="The Broad Institute Genomics Platform"/>
            <consortium name="The Broad Institute Genome Sequencing Center for Infectious Disease"/>
            <person name="Wu L."/>
            <person name="Ma J."/>
        </authorList>
    </citation>
    <scope>NUCLEOTIDE SEQUENCE [LARGE SCALE GENOMIC DNA]</scope>
    <source>
        <strain evidence="2">CCUG 56042</strain>
    </source>
</reference>
<name>A0ABW0JD97_9BURK</name>
<comment type="caution">
    <text evidence="1">The sequence shown here is derived from an EMBL/GenBank/DDBJ whole genome shotgun (WGS) entry which is preliminary data.</text>
</comment>
<dbReference type="Proteomes" id="UP001596103">
    <property type="component" value="Unassembled WGS sequence"/>
</dbReference>
<dbReference type="RefSeq" id="WP_377714158.1">
    <property type="nucleotide sequence ID" value="NZ_JBHSMP010000029.1"/>
</dbReference>
<sequence length="142" mass="16014">MTSLFRELRLETDAAHAWRALRNPGDAAHAFAGVLVSCTFDGDTRTVTFANGAVVQERIVTIDETRMRIAYTVLSDPFEHHHASMQIVPDGPGHCRFLWQSDFLPEARREMVEPLVDAGCAAFARNVAFPAQERYRRTQLKL</sequence>
<dbReference type="EMBL" id="JBHSMP010000029">
    <property type="protein sequence ID" value="MFC5431132.1"/>
    <property type="molecule type" value="Genomic_DNA"/>
</dbReference>
<dbReference type="CDD" id="cd07821">
    <property type="entry name" value="PYR_PYL_RCAR_like"/>
    <property type="match status" value="1"/>
</dbReference>
<organism evidence="1 2">
    <name type="scientific">Paraburkholderia denitrificans</name>
    <dbReference type="NCBI Taxonomy" id="694025"/>
    <lineage>
        <taxon>Bacteria</taxon>
        <taxon>Pseudomonadati</taxon>
        <taxon>Pseudomonadota</taxon>
        <taxon>Betaproteobacteria</taxon>
        <taxon>Burkholderiales</taxon>
        <taxon>Burkholderiaceae</taxon>
        <taxon>Paraburkholderia</taxon>
    </lineage>
</organism>
<evidence type="ECO:0000313" key="2">
    <source>
        <dbReference type="Proteomes" id="UP001596103"/>
    </source>
</evidence>
<accession>A0ABW0JD97</accession>
<protein>
    <submittedName>
        <fullName evidence="1">SRPBCC family protein</fullName>
    </submittedName>
</protein>
<evidence type="ECO:0000313" key="1">
    <source>
        <dbReference type="EMBL" id="MFC5431132.1"/>
    </source>
</evidence>
<dbReference type="InterPro" id="IPR023393">
    <property type="entry name" value="START-like_dom_sf"/>
</dbReference>
<dbReference type="InterPro" id="IPR019587">
    <property type="entry name" value="Polyketide_cyclase/dehydratase"/>
</dbReference>
<keyword evidence="2" id="KW-1185">Reference proteome</keyword>
<proteinExistence type="predicted"/>